<evidence type="ECO:0000313" key="4">
    <source>
        <dbReference type="Proteomes" id="UP001595765"/>
    </source>
</evidence>
<dbReference type="InterPro" id="IPR000120">
    <property type="entry name" value="Amidase"/>
</dbReference>
<keyword evidence="4" id="KW-1185">Reference proteome</keyword>
<dbReference type="InterPro" id="IPR036928">
    <property type="entry name" value="AS_sf"/>
</dbReference>
<comment type="similarity">
    <text evidence="1">Belongs to the amidase family.</text>
</comment>
<evidence type="ECO:0000259" key="2">
    <source>
        <dbReference type="Pfam" id="PF01425"/>
    </source>
</evidence>
<dbReference type="InterPro" id="IPR023631">
    <property type="entry name" value="Amidase_dom"/>
</dbReference>
<dbReference type="Pfam" id="PF01425">
    <property type="entry name" value="Amidase"/>
    <property type="match status" value="1"/>
</dbReference>
<feature type="domain" description="Amidase" evidence="2">
    <location>
        <begin position="21"/>
        <end position="424"/>
    </location>
</feature>
<dbReference type="PANTHER" id="PTHR11895">
    <property type="entry name" value="TRANSAMIDASE"/>
    <property type="match status" value="1"/>
</dbReference>
<dbReference type="EMBL" id="JBHSBB010000002">
    <property type="protein sequence ID" value="MFC4030211.1"/>
    <property type="molecule type" value="Genomic_DNA"/>
</dbReference>
<proteinExistence type="inferred from homology"/>
<reference evidence="4" key="1">
    <citation type="journal article" date="2019" name="Int. J. Syst. Evol. Microbiol.">
        <title>The Global Catalogue of Microorganisms (GCM) 10K type strain sequencing project: providing services to taxonomists for standard genome sequencing and annotation.</title>
        <authorList>
            <consortium name="The Broad Institute Genomics Platform"/>
            <consortium name="The Broad Institute Genome Sequencing Center for Infectious Disease"/>
            <person name="Wu L."/>
            <person name="Ma J."/>
        </authorList>
    </citation>
    <scope>NUCLEOTIDE SEQUENCE [LARGE SCALE GENOMIC DNA]</scope>
    <source>
        <strain evidence="4">CGMCC 4.7237</strain>
    </source>
</reference>
<name>A0ABV8HIV7_9ACTN</name>
<comment type="caution">
    <text evidence="3">The sequence shown here is derived from an EMBL/GenBank/DDBJ whole genome shotgun (WGS) entry which is preliminary data.</text>
</comment>
<gene>
    <name evidence="3" type="ORF">ACFO3J_01855</name>
</gene>
<dbReference type="SUPFAM" id="SSF75304">
    <property type="entry name" value="Amidase signature (AS) enzymes"/>
    <property type="match status" value="1"/>
</dbReference>
<protein>
    <submittedName>
        <fullName evidence="3">Amidase</fullName>
    </submittedName>
</protein>
<evidence type="ECO:0000313" key="3">
    <source>
        <dbReference type="EMBL" id="MFC4030211.1"/>
    </source>
</evidence>
<dbReference type="RefSeq" id="WP_386425308.1">
    <property type="nucleotide sequence ID" value="NZ_JBHSBB010000002.1"/>
</dbReference>
<dbReference type="Gene3D" id="3.90.1300.10">
    <property type="entry name" value="Amidase signature (AS) domain"/>
    <property type="match status" value="1"/>
</dbReference>
<dbReference type="PANTHER" id="PTHR11895:SF7">
    <property type="entry name" value="GLUTAMYL-TRNA(GLN) AMIDOTRANSFERASE SUBUNIT A, MITOCHONDRIAL"/>
    <property type="match status" value="1"/>
</dbReference>
<organism evidence="3 4">
    <name type="scientific">Streptomyces polygonati</name>
    <dbReference type="NCBI Taxonomy" id="1617087"/>
    <lineage>
        <taxon>Bacteria</taxon>
        <taxon>Bacillati</taxon>
        <taxon>Actinomycetota</taxon>
        <taxon>Actinomycetes</taxon>
        <taxon>Kitasatosporales</taxon>
        <taxon>Streptomycetaceae</taxon>
        <taxon>Streptomyces</taxon>
    </lineage>
</organism>
<accession>A0ABV8HIV7</accession>
<sequence>MDTATHIGEAVRAGKLDPVTVVADVLARISAGDGAVGAFRRVRAEQALAEARSVAERPDLARLPLAGVPIAVKDVIAVAGEHAEWGSAAGTRLPFAADGGIAARLRAAGAVIVGLTRVPELCLWPTTDTPGAVVRNPWRPDYTPGGSSGGSAAAVAAGLVPLAHGTDALASVRSPAAICGLVGVCPGTGTVRAGDASVFSGMYTHGPLATTVADAALLLSVLAERPALAEVSAPASPLRIATSTRLPMAGRHIPEEFVTAVDRTADVLRDAGHTVEEATPRYGNLAPPLLARWLAAPGEPAQGLSRRQLQPRTRTHLRGGTLVRRAGLVREGAKRAWIARAEEFFTHHDILITPTLATLPPKARHWSEKSWLSNALPAIALSSFLGPWDLAGYPALSLPAGQHPSGLPIGVQIITSPGGEPLLLSLAAQLESLQPWQRTAPPGRAGA</sequence>
<evidence type="ECO:0000256" key="1">
    <source>
        <dbReference type="ARBA" id="ARBA00009199"/>
    </source>
</evidence>
<dbReference type="Proteomes" id="UP001595765">
    <property type="component" value="Unassembled WGS sequence"/>
</dbReference>